<dbReference type="Pfam" id="PF13180">
    <property type="entry name" value="PDZ_2"/>
    <property type="match status" value="1"/>
</dbReference>
<dbReference type="InterPro" id="IPR001940">
    <property type="entry name" value="Peptidase_S1C"/>
</dbReference>
<keyword evidence="1" id="KW-0645">Protease</keyword>
<dbReference type="InterPro" id="IPR001478">
    <property type="entry name" value="PDZ"/>
</dbReference>
<dbReference type="Gene3D" id="2.40.10.120">
    <property type="match status" value="1"/>
</dbReference>
<keyword evidence="3" id="KW-1133">Transmembrane helix</keyword>
<feature type="transmembrane region" description="Helical" evidence="3">
    <location>
        <begin position="12"/>
        <end position="34"/>
    </location>
</feature>
<sequence>MKHTNPNQQMGLSAWILLPWLICIALVAIMWFVYPQVKQLQTSNAPQADTSSEQAWQPKIANQDNNTNPDTPEPISSYHQAVNKAAQSVVNIYTTQQIAQHPYANDPFFSQFFEQLPKEGGHNLGSGVIVSKDGYIVTNAHVIAKADEITVILNDGRKAKASIIGSDEDSDLAVIKVQMNGLIPMEFRSKPIKVGDVALAIGNPFGVGQTVTQGIVSATGRMGIGVSRFEDFIQTDAAINPGNSGGALVDANGALIGVNTAIYSRSGGSMGIGFAIPNTMVEQVMNALIKDGKVSRGWIGVELAIHQDSAIPNDEKGLLVANVMPNSPAAQAGIQRGDVLLSIDGTPLSSANALVNLVANKAPGSQLNVEIERQGQALTVLVVPVERPNLEQLQGTRQNNPPANQAQVEELLRQLEQLQNR</sequence>
<evidence type="ECO:0000259" key="4">
    <source>
        <dbReference type="PROSITE" id="PS50106"/>
    </source>
</evidence>
<evidence type="ECO:0000256" key="3">
    <source>
        <dbReference type="SAM" id="Phobius"/>
    </source>
</evidence>
<keyword evidence="3" id="KW-0472">Membrane</keyword>
<evidence type="ECO:0000313" key="6">
    <source>
        <dbReference type="Proteomes" id="UP001063782"/>
    </source>
</evidence>
<dbReference type="SUPFAM" id="SSF50494">
    <property type="entry name" value="Trypsin-like serine proteases"/>
    <property type="match status" value="1"/>
</dbReference>
<dbReference type="InterPro" id="IPR051201">
    <property type="entry name" value="Chloro_Bact_Ser_Proteases"/>
</dbReference>
<name>A0ABY6F4K8_9GAMM</name>
<dbReference type="RefSeq" id="WP_263076528.1">
    <property type="nucleotide sequence ID" value="NZ_CP089977.1"/>
</dbReference>
<dbReference type="EMBL" id="CP089977">
    <property type="protein sequence ID" value="UXZ05026.1"/>
    <property type="molecule type" value="Genomic_DNA"/>
</dbReference>
<organism evidence="5 6">
    <name type="scientific">Moraxella nasicaprae</name>
    <dbReference type="NCBI Taxonomy" id="2904122"/>
    <lineage>
        <taxon>Bacteria</taxon>
        <taxon>Pseudomonadati</taxon>
        <taxon>Pseudomonadota</taxon>
        <taxon>Gammaproteobacteria</taxon>
        <taxon>Moraxellales</taxon>
        <taxon>Moraxellaceae</taxon>
        <taxon>Moraxella</taxon>
    </lineage>
</organism>
<dbReference type="PANTHER" id="PTHR43343">
    <property type="entry name" value="PEPTIDASE S12"/>
    <property type="match status" value="1"/>
</dbReference>
<dbReference type="Gene3D" id="2.30.42.10">
    <property type="match status" value="1"/>
</dbReference>
<evidence type="ECO:0000256" key="2">
    <source>
        <dbReference type="ARBA" id="ARBA00022801"/>
    </source>
</evidence>
<protein>
    <submittedName>
        <fullName evidence="5">Trypsin-like peptidase domain-containing protein</fullName>
    </submittedName>
</protein>
<keyword evidence="6" id="KW-1185">Reference proteome</keyword>
<dbReference type="SMART" id="SM00228">
    <property type="entry name" value="PDZ"/>
    <property type="match status" value="1"/>
</dbReference>
<dbReference type="Pfam" id="PF13365">
    <property type="entry name" value="Trypsin_2"/>
    <property type="match status" value="1"/>
</dbReference>
<dbReference type="InterPro" id="IPR009003">
    <property type="entry name" value="Peptidase_S1_PA"/>
</dbReference>
<dbReference type="Proteomes" id="UP001063782">
    <property type="component" value="Chromosome"/>
</dbReference>
<dbReference type="PRINTS" id="PR00834">
    <property type="entry name" value="PROTEASES2C"/>
</dbReference>
<reference evidence="5" key="1">
    <citation type="submission" date="2021-12" db="EMBL/GenBank/DDBJ databases">
        <title>taxonomy of Moraxella sp. ZY201224.</title>
        <authorList>
            <person name="Li F."/>
        </authorList>
    </citation>
    <scope>NUCLEOTIDE SEQUENCE</scope>
    <source>
        <strain evidence="5">ZY201224</strain>
    </source>
</reference>
<dbReference type="SUPFAM" id="SSF50156">
    <property type="entry name" value="PDZ domain-like"/>
    <property type="match status" value="1"/>
</dbReference>
<dbReference type="InterPro" id="IPR036034">
    <property type="entry name" value="PDZ_sf"/>
</dbReference>
<proteinExistence type="predicted"/>
<keyword evidence="2" id="KW-0378">Hydrolase</keyword>
<dbReference type="PROSITE" id="PS50106">
    <property type="entry name" value="PDZ"/>
    <property type="match status" value="1"/>
</dbReference>
<feature type="domain" description="PDZ" evidence="4">
    <location>
        <begin position="288"/>
        <end position="375"/>
    </location>
</feature>
<keyword evidence="3" id="KW-0812">Transmembrane</keyword>
<dbReference type="PANTHER" id="PTHR43343:SF3">
    <property type="entry name" value="PROTEASE DO-LIKE 8, CHLOROPLASTIC"/>
    <property type="match status" value="1"/>
</dbReference>
<gene>
    <name evidence="5" type="ORF">LU297_00805</name>
</gene>
<accession>A0ABY6F4K8</accession>
<evidence type="ECO:0000313" key="5">
    <source>
        <dbReference type="EMBL" id="UXZ05026.1"/>
    </source>
</evidence>
<evidence type="ECO:0000256" key="1">
    <source>
        <dbReference type="ARBA" id="ARBA00022670"/>
    </source>
</evidence>